<proteinExistence type="predicted"/>
<reference evidence="1 2" key="1">
    <citation type="submission" date="2023-07" db="EMBL/GenBank/DDBJ databases">
        <authorList>
            <person name="Girao M."/>
            <person name="Carvalho M.F."/>
        </authorList>
    </citation>
    <scope>NUCLEOTIDE SEQUENCE [LARGE SCALE GENOMIC DNA]</scope>
    <source>
        <strain evidence="1 2">YIM65754</strain>
    </source>
</reference>
<keyword evidence="2" id="KW-1185">Reference proteome</keyword>
<organism evidence="1 2">
    <name type="scientific">Rhodococcus artemisiae</name>
    <dbReference type="NCBI Taxonomy" id="714159"/>
    <lineage>
        <taxon>Bacteria</taxon>
        <taxon>Bacillati</taxon>
        <taxon>Actinomycetota</taxon>
        <taxon>Actinomycetes</taxon>
        <taxon>Mycobacteriales</taxon>
        <taxon>Nocardiaceae</taxon>
        <taxon>Rhodococcus</taxon>
    </lineage>
</organism>
<gene>
    <name evidence="1" type="ORF">Q7514_04450</name>
</gene>
<accession>A0ABU7L5G3</accession>
<name>A0ABU7L5G3_9NOCA</name>
<evidence type="ECO:0000313" key="1">
    <source>
        <dbReference type="EMBL" id="MEE2056773.1"/>
    </source>
</evidence>
<evidence type="ECO:0000313" key="2">
    <source>
        <dbReference type="Proteomes" id="UP001336020"/>
    </source>
</evidence>
<protein>
    <submittedName>
        <fullName evidence="1">Uncharacterized protein</fullName>
    </submittedName>
</protein>
<dbReference type="Proteomes" id="UP001336020">
    <property type="component" value="Unassembled WGS sequence"/>
</dbReference>
<comment type="caution">
    <text evidence="1">The sequence shown here is derived from an EMBL/GenBank/DDBJ whole genome shotgun (WGS) entry which is preliminary data.</text>
</comment>
<sequence>MQPDSWPKGVRYSFTVAGTLSERTLTAFPELHVSDIPGAYTMLYGSIASPTELRGVLARFDALGITLIEMSRLPD</sequence>
<dbReference type="EMBL" id="JAUTXY010000002">
    <property type="protein sequence ID" value="MEE2056773.1"/>
    <property type="molecule type" value="Genomic_DNA"/>
</dbReference>
<dbReference type="RefSeq" id="WP_330132059.1">
    <property type="nucleotide sequence ID" value="NZ_JAUTXY010000002.1"/>
</dbReference>